<organism evidence="1 2">
    <name type="scientific">Prauserella isguenensis</name>
    <dbReference type="NCBI Taxonomy" id="1470180"/>
    <lineage>
        <taxon>Bacteria</taxon>
        <taxon>Bacillati</taxon>
        <taxon>Actinomycetota</taxon>
        <taxon>Actinomycetes</taxon>
        <taxon>Pseudonocardiales</taxon>
        <taxon>Pseudonocardiaceae</taxon>
        <taxon>Prauserella</taxon>
    </lineage>
</organism>
<proteinExistence type="predicted"/>
<dbReference type="AlphaFoldDB" id="A0A839S1N7"/>
<dbReference type="EMBL" id="JACHWU010000003">
    <property type="protein sequence ID" value="MBB3051666.1"/>
    <property type="molecule type" value="Genomic_DNA"/>
</dbReference>
<sequence length="220" mass="23962">MRKFLPGVVVVVAALAGLGGCTGTSEPRLAAHAQPVTTTEQITVDPFTDAGEPDPGLDVVEKGQGNCWQSWVSITTADARRCAPLLKGAEHTSQEVHDPCYLHVRSGPDRAICIQNPTTGEATGFEVVEDTGPAPEETQRHRPWFLELADGRHCVLFPGADDPDSTEEDPTYGCGRNDYLYGMPDTANRVWTIANRHGEAEERTEPGPRLDEVPIRTAWF</sequence>
<evidence type="ECO:0000313" key="1">
    <source>
        <dbReference type="EMBL" id="MBB3051666.1"/>
    </source>
</evidence>
<comment type="caution">
    <text evidence="1">The sequence shown here is derived from an EMBL/GenBank/DDBJ whole genome shotgun (WGS) entry which is preliminary data.</text>
</comment>
<name>A0A839S1N7_9PSEU</name>
<dbReference type="RefSeq" id="WP_183654244.1">
    <property type="nucleotide sequence ID" value="NZ_JACHWU010000003.1"/>
</dbReference>
<reference evidence="1 2" key="1">
    <citation type="submission" date="2020-08" db="EMBL/GenBank/DDBJ databases">
        <title>Genomic Encyclopedia of Type Strains, Phase III (KMG-III): the genomes of soil and plant-associated and newly described type strains.</title>
        <authorList>
            <person name="Whitman W."/>
        </authorList>
    </citation>
    <scope>NUCLEOTIDE SEQUENCE [LARGE SCALE GENOMIC DNA]</scope>
    <source>
        <strain evidence="1 2">CECT 8577</strain>
    </source>
</reference>
<keyword evidence="2" id="KW-1185">Reference proteome</keyword>
<protein>
    <submittedName>
        <fullName evidence="1">Uncharacterized protein</fullName>
    </submittedName>
</protein>
<gene>
    <name evidence="1" type="ORF">FHS23_002695</name>
</gene>
<dbReference type="Proteomes" id="UP000550714">
    <property type="component" value="Unassembled WGS sequence"/>
</dbReference>
<accession>A0A839S1N7</accession>
<dbReference type="PROSITE" id="PS51257">
    <property type="entry name" value="PROKAR_LIPOPROTEIN"/>
    <property type="match status" value="1"/>
</dbReference>
<evidence type="ECO:0000313" key="2">
    <source>
        <dbReference type="Proteomes" id="UP000550714"/>
    </source>
</evidence>